<sequence>MRFARDESGTMTMFAVMMLMMMLLVGGIGVDLMRNEMERTRVQATIDRAVLAAADLDQTLDPTAVVNDYFAKAGMANYLTSVTVDEGLNYRTVTAKARTTTRTQFMRLMGVDELAVPARGTAEERISNVEISMVLDISGSMGRNSKMANLQDAAKTFVDTVIREETEDLISLSLIPYTAQVNAGFPIFDELNVDHVHDFSYCIDFEQEDFDSTTLDFGKTYEQMQHFESGWDYSRPIGNPGCPQQDFEEILAYSQDANNLKARIDQYRARANTSIHLGMKWGVALLDPSFKPITQALSLENRIDSAFATRPAAYDDAETLKTLILMTDGENVPTVRIQDWYYAQPSHYVHWSRYPLYWYLNNYVGGSWNNWRYTKYTSGQADDMLENICDAAKDQGIVVWSVGFEVTNHSAGVMENCASSPSHFFRVEGVEISEAFEAIANQINQLRLTQ</sequence>
<dbReference type="InterPro" id="IPR028087">
    <property type="entry name" value="Tad_N"/>
</dbReference>
<comment type="caution">
    <text evidence="3">The sequence shown here is derived from an EMBL/GenBank/DDBJ whole genome shotgun (WGS) entry which is preliminary data.</text>
</comment>
<keyword evidence="1" id="KW-0812">Transmembrane</keyword>
<dbReference type="InterPro" id="IPR036465">
    <property type="entry name" value="vWFA_dom_sf"/>
</dbReference>
<evidence type="ECO:0000256" key="1">
    <source>
        <dbReference type="SAM" id="Phobius"/>
    </source>
</evidence>
<evidence type="ECO:0000313" key="3">
    <source>
        <dbReference type="EMBL" id="MFL4470202.1"/>
    </source>
</evidence>
<dbReference type="SUPFAM" id="SSF53300">
    <property type="entry name" value="vWA-like"/>
    <property type="match status" value="1"/>
</dbReference>
<protein>
    <submittedName>
        <fullName evidence="3">Pilus assembly protein TadG-related protein</fullName>
    </submittedName>
</protein>
<dbReference type="Proteomes" id="UP001627408">
    <property type="component" value="Unassembled WGS sequence"/>
</dbReference>
<feature type="domain" description="Putative Flp pilus-assembly TadG-like N-terminal" evidence="2">
    <location>
        <begin position="9"/>
        <end position="54"/>
    </location>
</feature>
<keyword evidence="4" id="KW-1185">Reference proteome</keyword>
<accession>A0ABW8UWZ9</accession>
<feature type="transmembrane region" description="Helical" evidence="1">
    <location>
        <begin position="12"/>
        <end position="33"/>
    </location>
</feature>
<name>A0ABW8UWZ9_9RHOB</name>
<dbReference type="Gene3D" id="3.40.50.410">
    <property type="entry name" value="von Willebrand factor, type A domain"/>
    <property type="match status" value="1"/>
</dbReference>
<dbReference type="RefSeq" id="WP_407592071.1">
    <property type="nucleotide sequence ID" value="NZ_JBHDIY010000002.1"/>
</dbReference>
<evidence type="ECO:0000259" key="2">
    <source>
        <dbReference type="Pfam" id="PF13400"/>
    </source>
</evidence>
<gene>
    <name evidence="3" type="ORF">ACERZ8_10070</name>
</gene>
<keyword evidence="1" id="KW-1133">Transmembrane helix</keyword>
<organism evidence="3 4">
    <name type="scientific">Tateyamaria armeniaca</name>
    <dbReference type="NCBI Taxonomy" id="2518930"/>
    <lineage>
        <taxon>Bacteria</taxon>
        <taxon>Pseudomonadati</taxon>
        <taxon>Pseudomonadota</taxon>
        <taxon>Alphaproteobacteria</taxon>
        <taxon>Rhodobacterales</taxon>
        <taxon>Roseobacteraceae</taxon>
        <taxon>Tateyamaria</taxon>
    </lineage>
</organism>
<proteinExistence type="predicted"/>
<evidence type="ECO:0000313" key="4">
    <source>
        <dbReference type="Proteomes" id="UP001627408"/>
    </source>
</evidence>
<keyword evidence="1" id="KW-0472">Membrane</keyword>
<dbReference type="EMBL" id="JBHDIY010000002">
    <property type="protein sequence ID" value="MFL4470202.1"/>
    <property type="molecule type" value="Genomic_DNA"/>
</dbReference>
<dbReference type="Pfam" id="PF13400">
    <property type="entry name" value="Tad"/>
    <property type="match status" value="1"/>
</dbReference>
<reference evidence="3 4" key="1">
    <citation type="submission" date="2024-08" db="EMBL/GenBank/DDBJ databases">
        <title>Tateyamaria sp. nov., isolated from marine algae.</title>
        <authorList>
            <person name="Choi B.J."/>
            <person name="Kim J.M."/>
            <person name="Lee J.K."/>
            <person name="Choi D.G."/>
            <person name="Bayburt H."/>
            <person name="Baek J.H."/>
            <person name="Han D.M."/>
            <person name="Jeon C.O."/>
        </authorList>
    </citation>
    <scope>NUCLEOTIDE SEQUENCE [LARGE SCALE GENOMIC DNA]</scope>
    <source>
        <strain evidence="3 4">KMU-156</strain>
    </source>
</reference>